<protein>
    <recommendedName>
        <fullName evidence="7">Zn(2)-C6 fungal-type domain-containing protein</fullName>
    </recommendedName>
</protein>
<feature type="compositionally biased region" description="Low complexity" evidence="6">
    <location>
        <begin position="147"/>
        <end position="158"/>
    </location>
</feature>
<dbReference type="GO" id="GO:0000981">
    <property type="term" value="F:DNA-binding transcription factor activity, RNA polymerase II-specific"/>
    <property type="evidence" value="ECO:0007669"/>
    <property type="project" value="InterPro"/>
</dbReference>
<dbReference type="Gene3D" id="4.10.240.10">
    <property type="entry name" value="Zn(2)-C6 fungal-type DNA-binding domain"/>
    <property type="match status" value="1"/>
</dbReference>
<evidence type="ECO:0000256" key="6">
    <source>
        <dbReference type="SAM" id="MobiDB-lite"/>
    </source>
</evidence>
<feature type="region of interest" description="Disordered" evidence="6">
    <location>
        <begin position="828"/>
        <end position="914"/>
    </location>
</feature>
<gene>
    <name evidence="8" type="ORF">I312_00184</name>
</gene>
<dbReference type="OrthoDB" id="3263880at2759"/>
<dbReference type="HOGENOM" id="CLU_302270_0_0_1"/>
<dbReference type="GO" id="GO:0003677">
    <property type="term" value="F:DNA binding"/>
    <property type="evidence" value="ECO:0007669"/>
    <property type="project" value="UniProtKB-KW"/>
</dbReference>
<reference evidence="8" key="1">
    <citation type="submission" date="2015-01" db="EMBL/GenBank/DDBJ databases">
        <title>The Genome Sequence of Cryptococcus gattii CA1280.</title>
        <authorList>
            <consortium name="The Broad Institute Genomics Platform"/>
            <person name="Cuomo C."/>
            <person name="Litvintseva A."/>
            <person name="Chen Y."/>
            <person name="Heitman J."/>
            <person name="Sun S."/>
            <person name="Springer D."/>
            <person name="Dromer F."/>
            <person name="Young S."/>
            <person name="Zeng Q."/>
            <person name="Gargeya S."/>
            <person name="Abouelleil A."/>
            <person name="Alvarado L."/>
            <person name="Chapman S.B."/>
            <person name="Gainer-Dewar J."/>
            <person name="Goldberg J."/>
            <person name="Griggs A."/>
            <person name="Gujja S."/>
            <person name="Hansen M."/>
            <person name="Howarth C."/>
            <person name="Imamovic A."/>
            <person name="Larimer J."/>
            <person name="Murphy C."/>
            <person name="Naylor J."/>
            <person name="Pearson M."/>
            <person name="Priest M."/>
            <person name="Roberts A."/>
            <person name="Saif S."/>
            <person name="Shea T."/>
            <person name="Sykes S."/>
            <person name="Wortman J."/>
            <person name="Nusbaum C."/>
            <person name="Birren B."/>
        </authorList>
    </citation>
    <scope>NUCLEOTIDE SEQUENCE [LARGE SCALE GENOMIC DNA]</scope>
    <source>
        <strain evidence="8">CA1280</strain>
    </source>
</reference>
<feature type="region of interest" description="Disordered" evidence="6">
    <location>
        <begin position="1"/>
        <end position="75"/>
    </location>
</feature>
<proteinExistence type="predicted"/>
<feature type="compositionally biased region" description="Pro residues" evidence="6">
    <location>
        <begin position="13"/>
        <end position="22"/>
    </location>
</feature>
<dbReference type="PANTHER" id="PTHR31668">
    <property type="entry name" value="GLUCOSE TRANSPORT TRANSCRIPTION REGULATOR RGT1-RELATED-RELATED"/>
    <property type="match status" value="1"/>
</dbReference>
<dbReference type="InterPro" id="IPR036864">
    <property type="entry name" value="Zn2-C6_fun-type_DNA-bd_sf"/>
</dbReference>
<keyword evidence="2" id="KW-0805">Transcription regulation</keyword>
<feature type="domain" description="Zn(2)-C6 fungal-type" evidence="7">
    <location>
        <begin position="164"/>
        <end position="220"/>
    </location>
</feature>
<keyword evidence="3" id="KW-0238">DNA-binding</keyword>
<evidence type="ECO:0000256" key="2">
    <source>
        <dbReference type="ARBA" id="ARBA00023015"/>
    </source>
</evidence>
<organism evidence="8">
    <name type="scientific">Cryptococcus bacillisporus CA1280</name>
    <dbReference type="NCBI Taxonomy" id="1296109"/>
    <lineage>
        <taxon>Eukaryota</taxon>
        <taxon>Fungi</taxon>
        <taxon>Dikarya</taxon>
        <taxon>Basidiomycota</taxon>
        <taxon>Agaricomycotina</taxon>
        <taxon>Tremellomycetes</taxon>
        <taxon>Tremellales</taxon>
        <taxon>Cryptococcaceae</taxon>
        <taxon>Cryptococcus</taxon>
        <taxon>Cryptococcus gattii species complex</taxon>
    </lineage>
</organism>
<evidence type="ECO:0000313" key="8">
    <source>
        <dbReference type="EMBL" id="KIR50253.1"/>
    </source>
</evidence>
<dbReference type="EMBL" id="KN847973">
    <property type="protein sequence ID" value="KIR50253.1"/>
    <property type="molecule type" value="Genomic_DNA"/>
</dbReference>
<feature type="region of interest" description="Disordered" evidence="6">
    <location>
        <begin position="180"/>
        <end position="201"/>
    </location>
</feature>
<feature type="compositionally biased region" description="Polar residues" evidence="6">
    <location>
        <begin position="828"/>
        <end position="838"/>
    </location>
</feature>
<dbReference type="PANTHER" id="PTHR31668:SF26">
    <property type="entry name" value="GLUCOSE TRANSPORT TRANSCRIPTION REGULATOR RGT1-RELATED"/>
    <property type="match status" value="1"/>
</dbReference>
<dbReference type="InterPro" id="IPR050797">
    <property type="entry name" value="Carb_Metab_Trans_Reg"/>
</dbReference>
<evidence type="ECO:0000256" key="4">
    <source>
        <dbReference type="ARBA" id="ARBA00023163"/>
    </source>
</evidence>
<accession>A0A0D0UQ41</accession>
<evidence type="ECO:0000256" key="1">
    <source>
        <dbReference type="ARBA" id="ARBA00022723"/>
    </source>
</evidence>
<dbReference type="CDD" id="cd00067">
    <property type="entry name" value="GAL4"/>
    <property type="match status" value="1"/>
</dbReference>
<sequence>MSHHRSSPDQSPYYPPPHPPYQPQYTDSAPTRPPRPMAISLPHFQPLPYPQQQSQPSLTSPYETPLMPMSSTPLSSHHEGMVDYFSIWNGQNMQPVSDSHQHSFQHHAPPSQHSSSLSLPNQSPNEWQSQAPRSFRKAGRQPNSRATGSDSTSGTKTTRQQFTACGACRHRRVKCDLKDKQEQVEKTTLSESRGRTGPMREQAKKIQCSNCLERGLNCVDEFAPIKAAKQLRRGKRITEIEQLYGKSASNSASVHDSASTSSVDQPLSSVKSDSQRVQPIIPKLTREFFESDFFRRFQVQRPLIDPGNFLERYLSKTNSHQTAMDIENAILCHVLYAWAVSYGVDEYGRLDLPEGGREPLTGVNVTSACSGEVQREKDRSVRMEKMKSVVEVILKEIDDCGVMRKPTWDGVRVLLMILPLTEGISTPVERLAMYDAAISQVFMLCSHTAMGYDGQPSATAAVNGGTEDDQGITAVRVRVYWYAFVHEGITTGLKGGRLRLDDEDLETMQDIIDNNAIVRDSVSFRISTKFATAPINLALACRKINKALTGPKAKRRITVNVDLVKQAWEALESCWEEFNDLLKVGPDQKYILGEEVARFADGWKIFLFEAQNVIYNNLEARRQKLSDTAAQVTARITESVSPSSANSPGAIHADLISIGHLLDIAKSKCEVKTRQIVDLVKTYVGTRFFEWDASLVRDGTYYAAMWLVKQGGSSEDVAVCIQALNELRWAHAKAWERSAILRKGWLEKHVADDSNEQNQKWDSVITNLEELGEDNTTLEMPQSQRVVPEQPTMAPINPRNPGIHINKLQSHLQDNSNQLKQTHASLGNSIHQQAQHAHSSPVYPYADSQDHSHQSLPNSYADQPHVDIIHPVPITPYSTQPPGISGPQHQAESSHISTEDSTFTSSHTTPPINDTKVNVMDMSSNYHHVHTREGFFEGDSFHPSHGPQQTQIYEEAEMRNDPAQSHHGLVGHGHGDIMLGGHGYRTYEKFDGQTGYTTVEGYSQSRQVHQAYQFHHDPSHLHPHVLPATRDGHNLETGHGDYSYQHHTEELQERKELQGQYVLQYDGTHVFTPYSN</sequence>
<dbReference type="InterPro" id="IPR001138">
    <property type="entry name" value="Zn2Cys6_DnaBD"/>
</dbReference>
<dbReference type="PROSITE" id="PS50048">
    <property type="entry name" value="ZN2_CY6_FUNGAL_2"/>
    <property type="match status" value="1"/>
</dbReference>
<feature type="compositionally biased region" description="Low complexity" evidence="6">
    <location>
        <begin position="106"/>
        <end position="124"/>
    </location>
</feature>
<keyword evidence="5" id="KW-0539">Nucleus</keyword>
<feature type="compositionally biased region" description="Low complexity" evidence="6">
    <location>
        <begin position="251"/>
        <end position="262"/>
    </location>
</feature>
<dbReference type="SMART" id="SM00066">
    <property type="entry name" value="GAL4"/>
    <property type="match status" value="1"/>
</dbReference>
<dbReference type="SUPFAM" id="SSF57701">
    <property type="entry name" value="Zn2/Cys6 DNA-binding domain"/>
    <property type="match status" value="1"/>
</dbReference>
<feature type="compositionally biased region" description="Polar residues" evidence="6">
    <location>
        <begin position="876"/>
        <end position="914"/>
    </location>
</feature>
<evidence type="ECO:0000256" key="5">
    <source>
        <dbReference type="ARBA" id="ARBA00023242"/>
    </source>
</evidence>
<feature type="compositionally biased region" description="Polar residues" evidence="6">
    <location>
        <begin position="263"/>
        <end position="274"/>
    </location>
</feature>
<keyword evidence="1" id="KW-0479">Metal-binding</keyword>
<feature type="region of interest" description="Disordered" evidence="6">
    <location>
        <begin position="251"/>
        <end position="274"/>
    </location>
</feature>
<keyword evidence="4" id="KW-0804">Transcription</keyword>
<evidence type="ECO:0000259" key="7">
    <source>
        <dbReference type="PROSITE" id="PS50048"/>
    </source>
</evidence>
<feature type="compositionally biased region" description="Low complexity" evidence="6">
    <location>
        <begin position="50"/>
        <end position="75"/>
    </location>
</feature>
<dbReference type="GO" id="GO:0008270">
    <property type="term" value="F:zinc ion binding"/>
    <property type="evidence" value="ECO:0007669"/>
    <property type="project" value="InterPro"/>
</dbReference>
<feature type="region of interest" description="Disordered" evidence="6">
    <location>
        <begin position="93"/>
        <end position="162"/>
    </location>
</feature>
<dbReference type="AlphaFoldDB" id="A0A0D0UQ41"/>
<name>A0A0D0UQ41_CRYGA</name>
<evidence type="ECO:0000256" key="3">
    <source>
        <dbReference type="ARBA" id="ARBA00023125"/>
    </source>
</evidence>